<organism evidence="1 2">
    <name type="scientific">Holotrichia oblita</name>
    <name type="common">Chafer beetle</name>
    <dbReference type="NCBI Taxonomy" id="644536"/>
    <lineage>
        <taxon>Eukaryota</taxon>
        <taxon>Metazoa</taxon>
        <taxon>Ecdysozoa</taxon>
        <taxon>Arthropoda</taxon>
        <taxon>Hexapoda</taxon>
        <taxon>Insecta</taxon>
        <taxon>Pterygota</taxon>
        <taxon>Neoptera</taxon>
        <taxon>Endopterygota</taxon>
        <taxon>Coleoptera</taxon>
        <taxon>Polyphaga</taxon>
        <taxon>Scarabaeiformia</taxon>
        <taxon>Scarabaeidae</taxon>
        <taxon>Melolonthinae</taxon>
        <taxon>Holotrichia</taxon>
    </lineage>
</organism>
<keyword evidence="1" id="KW-0646">Protease inhibitor</keyword>
<dbReference type="EMBL" id="CM043018">
    <property type="protein sequence ID" value="KAI4463451.1"/>
    <property type="molecule type" value="Genomic_DNA"/>
</dbReference>
<reference evidence="1" key="1">
    <citation type="submission" date="2022-04" db="EMBL/GenBank/DDBJ databases">
        <title>Chromosome-scale genome assembly of Holotrichia oblita Faldermann.</title>
        <authorList>
            <person name="Rongchong L."/>
        </authorList>
    </citation>
    <scope>NUCLEOTIDE SEQUENCE</scope>
    <source>
        <strain evidence="1">81SQS9</strain>
    </source>
</reference>
<name>A0ACB9T9I5_HOLOL</name>
<protein>
    <submittedName>
        <fullName evidence="1">Serine protease inhibitor-like superfamily</fullName>
    </submittedName>
</protein>
<keyword evidence="1" id="KW-0722">Serine protease inhibitor</keyword>
<sequence>MSVIVITLECHTTCQVNETYRDSGIDCQTCKNYQYVKCALKHESKCYCLDGYVRDEATGFCKSPQDCPI</sequence>
<keyword evidence="2" id="KW-1185">Reference proteome</keyword>
<comment type="caution">
    <text evidence="1">The sequence shown here is derived from an EMBL/GenBank/DDBJ whole genome shotgun (WGS) entry which is preliminary data.</text>
</comment>
<gene>
    <name evidence="1" type="ORF">MML48_4g00018647</name>
</gene>
<evidence type="ECO:0000313" key="1">
    <source>
        <dbReference type="EMBL" id="KAI4463451.1"/>
    </source>
</evidence>
<proteinExistence type="predicted"/>
<evidence type="ECO:0000313" key="2">
    <source>
        <dbReference type="Proteomes" id="UP001056778"/>
    </source>
</evidence>
<accession>A0ACB9T9I5</accession>
<dbReference type="Proteomes" id="UP001056778">
    <property type="component" value="Chromosome 4"/>
</dbReference>